<evidence type="ECO:0000313" key="1">
    <source>
        <dbReference type="EMBL" id="RJX46870.1"/>
    </source>
</evidence>
<organism evidence="1 2">
    <name type="scientific">Halonotius pteroides</name>
    <dbReference type="NCBI Taxonomy" id="268735"/>
    <lineage>
        <taxon>Archaea</taxon>
        <taxon>Methanobacteriati</taxon>
        <taxon>Methanobacteriota</taxon>
        <taxon>Stenosarchaea group</taxon>
        <taxon>Halobacteria</taxon>
        <taxon>Halobacteriales</taxon>
        <taxon>Haloferacaceae</taxon>
        <taxon>Halonotius</taxon>
    </lineage>
</organism>
<reference evidence="1 2" key="1">
    <citation type="submission" date="2018-06" db="EMBL/GenBank/DDBJ databases">
        <title>Halonotius sp. F13-13 a new haloarchaeeon isolated from a solar saltern from Isla Cristina, Huelva, Spain.</title>
        <authorList>
            <person name="Duran-Viseras A."/>
            <person name="Sanchez-Porro C."/>
            <person name="Ventosa A."/>
        </authorList>
    </citation>
    <scope>NUCLEOTIDE SEQUENCE [LARGE SCALE GENOMIC DNA]</scope>
    <source>
        <strain evidence="1 2">CECT 7525</strain>
    </source>
</reference>
<dbReference type="AlphaFoldDB" id="A0A3A6Q3K0"/>
<accession>A0A3A6Q3K0</accession>
<sequence>DDGGPIHAAVGSFADLDDGEIAGIASDIETQLG</sequence>
<protein>
    <submittedName>
        <fullName evidence="1">HIT family protein</fullName>
    </submittedName>
</protein>
<feature type="non-terminal residue" evidence="1">
    <location>
        <position position="1"/>
    </location>
</feature>
<dbReference type="Proteomes" id="UP000281564">
    <property type="component" value="Unassembled WGS sequence"/>
</dbReference>
<evidence type="ECO:0000313" key="2">
    <source>
        <dbReference type="Proteomes" id="UP000281564"/>
    </source>
</evidence>
<proteinExistence type="predicted"/>
<comment type="caution">
    <text evidence="1">The sequence shown here is derived from an EMBL/GenBank/DDBJ whole genome shotgun (WGS) entry which is preliminary data.</text>
</comment>
<keyword evidence="2" id="KW-1185">Reference proteome</keyword>
<dbReference type="EMBL" id="QMDW01000108">
    <property type="protein sequence ID" value="RJX46870.1"/>
    <property type="molecule type" value="Genomic_DNA"/>
</dbReference>
<name>A0A3A6Q3K0_9EURY</name>
<gene>
    <name evidence="1" type="ORF">DP106_15395</name>
</gene>